<dbReference type="InterPro" id="IPR036390">
    <property type="entry name" value="WH_DNA-bd_sf"/>
</dbReference>
<proteinExistence type="predicted"/>
<dbReference type="FunFam" id="1.10.10.10:FF:000186">
    <property type="entry name" value="AsnC family transcriptional regulator"/>
    <property type="match status" value="1"/>
</dbReference>
<dbReference type="EMBL" id="QXDL01000113">
    <property type="protein sequence ID" value="RIH82651.1"/>
    <property type="molecule type" value="Genomic_DNA"/>
</dbReference>
<dbReference type="Pfam" id="PF13412">
    <property type="entry name" value="HTH_24"/>
    <property type="match status" value="1"/>
</dbReference>
<dbReference type="SMART" id="SM00344">
    <property type="entry name" value="HTH_ASNC"/>
    <property type="match status" value="1"/>
</dbReference>
<dbReference type="AlphaFoldDB" id="A0A399EKG4"/>
<keyword evidence="2" id="KW-0238">DNA-binding</keyword>
<dbReference type="CDD" id="cd00090">
    <property type="entry name" value="HTH_ARSR"/>
    <property type="match status" value="1"/>
</dbReference>
<evidence type="ECO:0000313" key="5">
    <source>
        <dbReference type="EMBL" id="RIH82651.1"/>
    </source>
</evidence>
<dbReference type="Proteomes" id="UP000265715">
    <property type="component" value="Unassembled WGS sequence"/>
</dbReference>
<dbReference type="Gene3D" id="3.30.70.920">
    <property type="match status" value="1"/>
</dbReference>
<organism evidence="5 6">
    <name type="scientific">Calidithermus terrae</name>
    <dbReference type="NCBI Taxonomy" id="1408545"/>
    <lineage>
        <taxon>Bacteria</taxon>
        <taxon>Thermotogati</taxon>
        <taxon>Deinococcota</taxon>
        <taxon>Deinococci</taxon>
        <taxon>Thermales</taxon>
        <taxon>Thermaceae</taxon>
        <taxon>Calidithermus</taxon>
    </lineage>
</organism>
<dbReference type="Gene3D" id="1.10.10.10">
    <property type="entry name" value="Winged helix-like DNA-binding domain superfamily/Winged helix DNA-binding domain"/>
    <property type="match status" value="1"/>
</dbReference>
<dbReference type="InterPro" id="IPR019888">
    <property type="entry name" value="Tscrpt_reg_AsnC-like"/>
</dbReference>
<dbReference type="InterPro" id="IPR019885">
    <property type="entry name" value="Tscrpt_reg_HTH_AsnC-type_CS"/>
</dbReference>
<dbReference type="GO" id="GO:0005829">
    <property type="term" value="C:cytosol"/>
    <property type="evidence" value="ECO:0007669"/>
    <property type="project" value="TreeGrafter"/>
</dbReference>
<dbReference type="GO" id="GO:0043200">
    <property type="term" value="P:response to amino acid"/>
    <property type="evidence" value="ECO:0007669"/>
    <property type="project" value="TreeGrafter"/>
</dbReference>
<dbReference type="SUPFAM" id="SSF54909">
    <property type="entry name" value="Dimeric alpha+beta barrel"/>
    <property type="match status" value="1"/>
</dbReference>
<dbReference type="InterPro" id="IPR011991">
    <property type="entry name" value="ArsR-like_HTH"/>
</dbReference>
<protein>
    <submittedName>
        <fullName evidence="5">Leucine-responsive regulatory protein</fullName>
    </submittedName>
</protein>
<feature type="domain" description="HTH asnC-type" evidence="4">
    <location>
        <begin position="7"/>
        <end position="68"/>
    </location>
</feature>
<keyword evidence="6" id="KW-1185">Reference proteome</keyword>
<reference evidence="5 6" key="1">
    <citation type="submission" date="2018-08" db="EMBL/GenBank/DDBJ databases">
        <title>Meiothermus terrae DSM 26712 genome sequencing project.</title>
        <authorList>
            <person name="Da Costa M.S."/>
            <person name="Albuquerque L."/>
            <person name="Raposo P."/>
            <person name="Froufe H.J.C."/>
            <person name="Barroso C.S."/>
            <person name="Egas C."/>
        </authorList>
    </citation>
    <scope>NUCLEOTIDE SEQUENCE [LARGE SCALE GENOMIC DNA]</scope>
    <source>
        <strain evidence="5 6">DSM 26712</strain>
    </source>
</reference>
<evidence type="ECO:0000259" key="4">
    <source>
        <dbReference type="PROSITE" id="PS50956"/>
    </source>
</evidence>
<dbReference type="PROSITE" id="PS00519">
    <property type="entry name" value="HTH_ASNC_1"/>
    <property type="match status" value="1"/>
</dbReference>
<evidence type="ECO:0000256" key="3">
    <source>
        <dbReference type="ARBA" id="ARBA00023163"/>
    </source>
</evidence>
<dbReference type="GO" id="GO:0043565">
    <property type="term" value="F:sequence-specific DNA binding"/>
    <property type="evidence" value="ECO:0007669"/>
    <property type="project" value="InterPro"/>
</dbReference>
<dbReference type="PRINTS" id="PR00033">
    <property type="entry name" value="HTHASNC"/>
</dbReference>
<dbReference type="Pfam" id="PF01037">
    <property type="entry name" value="AsnC_trans_reg"/>
    <property type="match status" value="1"/>
</dbReference>
<gene>
    <name evidence="5" type="primary">lrp</name>
    <name evidence="5" type="ORF">Mterra_02568</name>
</gene>
<evidence type="ECO:0000313" key="6">
    <source>
        <dbReference type="Proteomes" id="UP000265715"/>
    </source>
</evidence>
<keyword evidence="1" id="KW-0805">Transcription regulation</keyword>
<sequence length="157" mass="17293">MPNMVQLDAIDRAIVLELQKESRLSYAEIGARVGLSAAAVHERVKKLERKGVIEAYRIQVNPKAVGLQVTAFIAVRLQNDATCADVAPTFGDFPEVEECHSAAGDIDVLLKARTATPEDLERLLYRIKRVPGVSRTTSTVVLSTQFENRPLIPVEPE</sequence>
<dbReference type="InterPro" id="IPR000485">
    <property type="entry name" value="AsnC-type_HTH_dom"/>
</dbReference>
<comment type="caution">
    <text evidence="5">The sequence shown here is derived from an EMBL/GenBank/DDBJ whole genome shotgun (WGS) entry which is preliminary data.</text>
</comment>
<dbReference type="InterPro" id="IPR011008">
    <property type="entry name" value="Dimeric_a/b-barrel"/>
</dbReference>
<dbReference type="PANTHER" id="PTHR30154:SF53">
    <property type="entry name" value="HTH-TYPE TRANSCRIPTIONAL REGULATOR LRPC"/>
    <property type="match status" value="1"/>
</dbReference>
<dbReference type="SUPFAM" id="SSF46785">
    <property type="entry name" value="Winged helix' DNA-binding domain"/>
    <property type="match status" value="1"/>
</dbReference>
<evidence type="ECO:0000256" key="1">
    <source>
        <dbReference type="ARBA" id="ARBA00023015"/>
    </source>
</evidence>
<dbReference type="InterPro" id="IPR019887">
    <property type="entry name" value="Tscrpt_reg_AsnC/Lrp_C"/>
</dbReference>
<dbReference type="PANTHER" id="PTHR30154">
    <property type="entry name" value="LEUCINE-RESPONSIVE REGULATORY PROTEIN"/>
    <property type="match status" value="1"/>
</dbReference>
<dbReference type="InterPro" id="IPR036388">
    <property type="entry name" value="WH-like_DNA-bd_sf"/>
</dbReference>
<keyword evidence="3" id="KW-0804">Transcription</keyword>
<accession>A0A399EKG4</accession>
<dbReference type="PROSITE" id="PS50956">
    <property type="entry name" value="HTH_ASNC_2"/>
    <property type="match status" value="1"/>
</dbReference>
<name>A0A399EKG4_9DEIN</name>
<evidence type="ECO:0000256" key="2">
    <source>
        <dbReference type="ARBA" id="ARBA00023125"/>
    </source>
</evidence>